<proteinExistence type="predicted"/>
<name>A0AA38TU50_9ASTR</name>
<dbReference type="AlphaFoldDB" id="A0AA38TU50"/>
<organism evidence="1 2">
    <name type="scientific">Centaurea solstitialis</name>
    <name type="common">yellow star-thistle</name>
    <dbReference type="NCBI Taxonomy" id="347529"/>
    <lineage>
        <taxon>Eukaryota</taxon>
        <taxon>Viridiplantae</taxon>
        <taxon>Streptophyta</taxon>
        <taxon>Embryophyta</taxon>
        <taxon>Tracheophyta</taxon>
        <taxon>Spermatophyta</taxon>
        <taxon>Magnoliopsida</taxon>
        <taxon>eudicotyledons</taxon>
        <taxon>Gunneridae</taxon>
        <taxon>Pentapetalae</taxon>
        <taxon>asterids</taxon>
        <taxon>campanulids</taxon>
        <taxon>Asterales</taxon>
        <taxon>Asteraceae</taxon>
        <taxon>Carduoideae</taxon>
        <taxon>Cardueae</taxon>
        <taxon>Centaureinae</taxon>
        <taxon>Centaurea</taxon>
    </lineage>
</organism>
<evidence type="ECO:0000313" key="1">
    <source>
        <dbReference type="EMBL" id="KAJ9566169.1"/>
    </source>
</evidence>
<comment type="caution">
    <text evidence="1">The sequence shown here is derived from an EMBL/GenBank/DDBJ whole genome shotgun (WGS) entry which is preliminary data.</text>
</comment>
<dbReference type="EMBL" id="JARYMX010000001">
    <property type="protein sequence ID" value="KAJ9566169.1"/>
    <property type="molecule type" value="Genomic_DNA"/>
</dbReference>
<gene>
    <name evidence="1" type="ORF">OSB04_002135</name>
</gene>
<protein>
    <submittedName>
        <fullName evidence="1">Uncharacterized protein</fullName>
    </submittedName>
</protein>
<accession>A0AA38TU50</accession>
<evidence type="ECO:0000313" key="2">
    <source>
        <dbReference type="Proteomes" id="UP001172457"/>
    </source>
</evidence>
<reference evidence="1" key="1">
    <citation type="submission" date="2023-03" db="EMBL/GenBank/DDBJ databases">
        <title>Chromosome-scale reference genome and RAD-based genetic map of yellow starthistle (Centaurea solstitialis) reveal putative structural variation and QTLs associated with invader traits.</title>
        <authorList>
            <person name="Reatini B."/>
            <person name="Cang F.A."/>
            <person name="Jiang Q."/>
            <person name="Mckibben M.T.W."/>
            <person name="Barker M.S."/>
            <person name="Rieseberg L.H."/>
            <person name="Dlugosch K.M."/>
        </authorList>
    </citation>
    <scope>NUCLEOTIDE SEQUENCE</scope>
    <source>
        <strain evidence="1">CAN-66</strain>
        <tissue evidence="1">Leaf</tissue>
    </source>
</reference>
<sequence length="64" mass="7503">MVFGKRLNRNQQRRPMDKTAIAYLYLSLPEDHLLHISKYKTAKAVRNVLKIRHVGVNCLQQAKQ</sequence>
<dbReference type="Proteomes" id="UP001172457">
    <property type="component" value="Chromosome 1"/>
</dbReference>
<keyword evidence="2" id="KW-1185">Reference proteome</keyword>